<gene>
    <name evidence="1" type="ORF">C1631_011210</name>
</gene>
<evidence type="ECO:0000313" key="2">
    <source>
        <dbReference type="Proteomes" id="UP000236594"/>
    </source>
</evidence>
<accession>A0A316XGI1</accession>
<proteinExistence type="predicted"/>
<organism evidence="1 2">
    <name type="scientific">Chryseobacterium phosphatilyticum</name>
    <dbReference type="NCBI Taxonomy" id="475075"/>
    <lineage>
        <taxon>Bacteria</taxon>
        <taxon>Pseudomonadati</taxon>
        <taxon>Bacteroidota</taxon>
        <taxon>Flavobacteriia</taxon>
        <taxon>Flavobacteriales</taxon>
        <taxon>Weeksellaceae</taxon>
        <taxon>Chryseobacterium group</taxon>
        <taxon>Chryseobacterium</taxon>
    </lineage>
</organism>
<evidence type="ECO:0008006" key="3">
    <source>
        <dbReference type="Google" id="ProtNLM"/>
    </source>
</evidence>
<comment type="caution">
    <text evidence="1">The sequence shown here is derived from an EMBL/GenBank/DDBJ whole genome shotgun (WGS) entry which is preliminary data.</text>
</comment>
<sequence>MKNNAMKNLKYVIISTMCLGLSSCGQQGKNGAPQAEVRNDTQTGPFNLASLTMGQNINDILKSGGLTTKDTVQTDEITLIGNERLAFSTEKILHFNGISLDGKNSKNTNKVLLHFGKVDHEIGPLANEKDDELGMYQLDIYTENEKKALFENLNQTLQKPIFETQHESFESEVKDNEIIQTPNKLKQEIAIWKNNDVVYYYCETQIDNKPDEYRCNLFVFKSKEWKDLLKGSGYPDLDKISLS</sequence>
<evidence type="ECO:0000313" key="1">
    <source>
        <dbReference type="EMBL" id="PWN70528.1"/>
    </source>
</evidence>
<dbReference type="Proteomes" id="UP000236594">
    <property type="component" value="Unassembled WGS sequence"/>
</dbReference>
<dbReference type="AlphaFoldDB" id="A0A316XGI1"/>
<protein>
    <recommendedName>
        <fullName evidence="3">Lipoprotein</fullName>
    </recommendedName>
</protein>
<reference evidence="1 2" key="1">
    <citation type="submission" date="2018-04" db="EMBL/GenBank/DDBJ databases">
        <title>Draft Genome Sequence of Phosphate-Solubilizing Chryseobacterium sp. ISE14 that is a Biocontrol and Plant Growth-Promoting Rhizobacterium Isolated from Cucumber.</title>
        <authorList>
            <person name="Jeong J.-J."/>
            <person name="Sang M.K."/>
            <person name="Choi I.-G."/>
            <person name="Kim K.D."/>
        </authorList>
    </citation>
    <scope>NUCLEOTIDE SEQUENCE [LARGE SCALE GENOMIC DNA]</scope>
    <source>
        <strain evidence="1 2">ISE14</strain>
    </source>
</reference>
<dbReference type="PROSITE" id="PS51257">
    <property type="entry name" value="PROKAR_LIPOPROTEIN"/>
    <property type="match status" value="1"/>
</dbReference>
<keyword evidence="2" id="KW-1185">Reference proteome</keyword>
<name>A0A316XGI1_9FLAO</name>
<dbReference type="EMBL" id="PPED02000002">
    <property type="protein sequence ID" value="PWN70528.1"/>
    <property type="molecule type" value="Genomic_DNA"/>
</dbReference>